<evidence type="ECO:0000313" key="7">
    <source>
        <dbReference type="Proteomes" id="UP000230775"/>
    </source>
</evidence>
<feature type="region of interest" description="Disordered" evidence="4">
    <location>
        <begin position="322"/>
        <end position="346"/>
    </location>
</feature>
<keyword evidence="3" id="KW-0238">DNA-binding</keyword>
<dbReference type="PANTHER" id="PTHR42646">
    <property type="entry name" value="FLAP ENDONUCLEASE XNI"/>
    <property type="match status" value="1"/>
</dbReference>
<feature type="compositionally biased region" description="Polar residues" evidence="4">
    <location>
        <begin position="324"/>
        <end position="335"/>
    </location>
</feature>
<dbReference type="Gene3D" id="3.40.50.1010">
    <property type="entry name" value="5'-nuclease"/>
    <property type="match status" value="1"/>
</dbReference>
<dbReference type="PANTHER" id="PTHR42646:SF2">
    <property type="entry name" value="5'-3' EXONUCLEASE FAMILY PROTEIN"/>
    <property type="match status" value="1"/>
</dbReference>
<dbReference type="InterPro" id="IPR038969">
    <property type="entry name" value="FEN"/>
</dbReference>
<keyword evidence="2" id="KW-0378">Hydrolase</keyword>
<dbReference type="InterPro" id="IPR002421">
    <property type="entry name" value="5-3_exonuclease"/>
</dbReference>
<dbReference type="Proteomes" id="UP000230775">
    <property type="component" value="Unassembled WGS sequence"/>
</dbReference>
<dbReference type="AlphaFoldDB" id="A0A2H0WQ35"/>
<proteinExistence type="predicted"/>
<dbReference type="Gene3D" id="1.10.150.20">
    <property type="entry name" value="5' to 3' exonuclease, C-terminal subdomain"/>
    <property type="match status" value="1"/>
</dbReference>
<dbReference type="InterPro" id="IPR036279">
    <property type="entry name" value="5-3_exonuclease_C_sf"/>
</dbReference>
<keyword evidence="1" id="KW-0540">Nuclease</keyword>
<feature type="compositionally biased region" description="Basic and acidic residues" evidence="4">
    <location>
        <begin position="336"/>
        <end position="346"/>
    </location>
</feature>
<dbReference type="GO" id="GO:0008409">
    <property type="term" value="F:5'-3' exonuclease activity"/>
    <property type="evidence" value="ECO:0007669"/>
    <property type="project" value="InterPro"/>
</dbReference>
<dbReference type="SUPFAM" id="SSF47807">
    <property type="entry name" value="5' to 3' exonuclease, C-terminal subdomain"/>
    <property type="match status" value="1"/>
</dbReference>
<organism evidence="6 7">
    <name type="scientific">Candidatus Shapirobacteria bacterium CG09_land_8_20_14_0_10_39_12</name>
    <dbReference type="NCBI Taxonomy" id="1974885"/>
    <lineage>
        <taxon>Bacteria</taxon>
        <taxon>Candidatus Shapironibacteriota</taxon>
    </lineage>
</organism>
<dbReference type="CDD" id="cd09898">
    <property type="entry name" value="H3TH_53EXO"/>
    <property type="match status" value="1"/>
</dbReference>
<comment type="caution">
    <text evidence="6">The sequence shown here is derived from an EMBL/GenBank/DDBJ whole genome shotgun (WGS) entry which is preliminary data.</text>
</comment>
<protein>
    <recommendedName>
        <fullName evidence="5">5'-3' exonuclease domain-containing protein</fullName>
    </recommendedName>
</protein>
<dbReference type="InterPro" id="IPR029060">
    <property type="entry name" value="PIN-like_dom_sf"/>
</dbReference>
<dbReference type="GO" id="GO:0017108">
    <property type="term" value="F:5'-flap endonuclease activity"/>
    <property type="evidence" value="ECO:0007669"/>
    <property type="project" value="InterPro"/>
</dbReference>
<feature type="domain" description="5'-3' exonuclease" evidence="5">
    <location>
        <begin position="6"/>
        <end position="297"/>
    </location>
</feature>
<evidence type="ECO:0000313" key="6">
    <source>
        <dbReference type="EMBL" id="PIS14766.1"/>
    </source>
</evidence>
<dbReference type="GO" id="GO:0003677">
    <property type="term" value="F:DNA binding"/>
    <property type="evidence" value="ECO:0007669"/>
    <property type="project" value="UniProtKB-KW"/>
</dbReference>
<reference evidence="7" key="1">
    <citation type="submission" date="2017-09" db="EMBL/GenBank/DDBJ databases">
        <title>Depth-based differentiation of microbial function through sediment-hosted aquifers and enrichment of novel symbionts in the deep terrestrial subsurface.</title>
        <authorList>
            <person name="Probst A.J."/>
            <person name="Ladd B."/>
            <person name="Jarett J.K."/>
            <person name="Geller-Mcgrath D.E."/>
            <person name="Sieber C.M.K."/>
            <person name="Emerson J.B."/>
            <person name="Anantharaman K."/>
            <person name="Thomas B.C."/>
            <person name="Malmstrom R."/>
            <person name="Stieglmeier M."/>
            <person name="Klingl A."/>
            <person name="Woyke T."/>
            <person name="Ryan C.M."/>
            <person name="Banfield J.F."/>
        </authorList>
    </citation>
    <scope>NUCLEOTIDE SEQUENCE [LARGE SCALE GENOMIC DNA]</scope>
</reference>
<dbReference type="EMBL" id="PEZI01000022">
    <property type="protein sequence ID" value="PIS14766.1"/>
    <property type="molecule type" value="Genomic_DNA"/>
</dbReference>
<accession>A0A2H0WQ35</accession>
<evidence type="ECO:0000256" key="3">
    <source>
        <dbReference type="ARBA" id="ARBA00023125"/>
    </source>
</evidence>
<evidence type="ECO:0000259" key="5">
    <source>
        <dbReference type="SMART" id="SM00475"/>
    </source>
</evidence>
<dbReference type="Pfam" id="PF01367">
    <property type="entry name" value="5_3_exonuc"/>
    <property type="match status" value="1"/>
</dbReference>
<dbReference type="Pfam" id="PF02739">
    <property type="entry name" value="5_3_exonuc_N"/>
    <property type="match status" value="1"/>
</dbReference>
<dbReference type="InterPro" id="IPR008918">
    <property type="entry name" value="HhH2"/>
</dbReference>
<sequence length="346" mass="38860">MEEEKKRLVLIDGNAILHRAYHALPALTTRNGELVNAVYGFASMLLRIFDELHPEYLAVCFDTAGPNFRHQQFIGYKANRPMMDNELAGQIEKVHELVRAFNIPILEVNGYEADDVIAALAKQAMDLNNESRIMNKKKKEKIDHNSKFIIHNSNIEVLIVTGDKDLMQLVDERTKLYMPTKGLSEAQIVDREKVIEKMGIPPEKIIDYKGLVGDPSDNYPGVPGIGPKTAIKLLEKFGTIEKIYKKISVSDEKIREFGETTVNKLAEGAESAVLSKKLATILTDVPVKLSFKESVVRDFDKEKVLAFFKELGFRSLVARIEGNPPSSRQGGTSARQVKDERQGCLF</sequence>
<evidence type="ECO:0000256" key="2">
    <source>
        <dbReference type="ARBA" id="ARBA00022801"/>
    </source>
</evidence>
<dbReference type="InterPro" id="IPR020046">
    <property type="entry name" value="5-3_exonucl_a-hlix_arch_N"/>
</dbReference>
<name>A0A2H0WQ35_9BACT</name>
<evidence type="ECO:0000256" key="4">
    <source>
        <dbReference type="SAM" id="MobiDB-lite"/>
    </source>
</evidence>
<dbReference type="GO" id="GO:0033567">
    <property type="term" value="P:DNA replication, Okazaki fragment processing"/>
    <property type="evidence" value="ECO:0007669"/>
    <property type="project" value="InterPro"/>
</dbReference>
<dbReference type="SMART" id="SM00475">
    <property type="entry name" value="53EXOc"/>
    <property type="match status" value="1"/>
</dbReference>
<dbReference type="FunFam" id="1.10.150.20:FF:000003">
    <property type="entry name" value="DNA polymerase I"/>
    <property type="match status" value="1"/>
</dbReference>
<gene>
    <name evidence="6" type="ORF">COT64_00895</name>
</gene>
<dbReference type="InterPro" id="IPR020045">
    <property type="entry name" value="DNA_polI_H3TH"/>
</dbReference>
<dbReference type="SMART" id="SM00279">
    <property type="entry name" value="HhH2"/>
    <property type="match status" value="1"/>
</dbReference>
<evidence type="ECO:0000256" key="1">
    <source>
        <dbReference type="ARBA" id="ARBA00022722"/>
    </source>
</evidence>
<dbReference type="SUPFAM" id="SSF88723">
    <property type="entry name" value="PIN domain-like"/>
    <property type="match status" value="1"/>
</dbReference>
<dbReference type="CDD" id="cd09859">
    <property type="entry name" value="PIN_53EXO"/>
    <property type="match status" value="1"/>
</dbReference>